<dbReference type="AlphaFoldDB" id="A0A1D2M2C2"/>
<comment type="similarity">
    <text evidence="2">Belongs to the sulfatase family.</text>
</comment>
<evidence type="ECO:0000313" key="8">
    <source>
        <dbReference type="Proteomes" id="UP000094527"/>
    </source>
</evidence>
<evidence type="ECO:0000259" key="6">
    <source>
        <dbReference type="Pfam" id="PF00884"/>
    </source>
</evidence>
<proteinExistence type="inferred from homology"/>
<comment type="cofactor">
    <cofactor evidence="1">
        <name>Ca(2+)</name>
        <dbReference type="ChEBI" id="CHEBI:29108"/>
    </cofactor>
</comment>
<keyword evidence="5" id="KW-0325">Glycoprotein</keyword>
<dbReference type="Gene3D" id="3.30.1120.10">
    <property type="match status" value="1"/>
</dbReference>
<sequence length="437" mass="49060">MYSNKRCNCDWKASHSFGFAALCDNGSLIGWLTLKERLLPQYLKDRGFHTTLWENGIWDIRLKNSLQRTEDLTHILDTGLGNKITTVIFPLMEKIQMVMDAGDMISEIILKFIVMSLVSMNEAIRLIYNQPTDKPMFLMINHIAPHSANSYDPLQAPRENVNKFRSTIKDENRRKYAGMVDKLDESVGLIIEALSRKKLLSNSIIVFASDNGGAPEGFDLNYSSNWPLRGVKNTLWEGGTRVAAAVWSPFIKSRVSRDIMHAQDWVPTLYEASGGDTRDLKGIDGVSLWKTFTEGHPSPRTSFLYNIDDIYNNSAVREGPWKLIQGNTSSVDLGGGVWDFWYGPSGRSDGLPLVNALVPKIASSTAAKAMVYSGLRLNLTRMGEMQSAAEFLCDQKTTKQVPCNAYQTPCLFNVEEDPCELVQLADRYQPLFSVVSY</sequence>
<dbReference type="GO" id="GO:0046872">
    <property type="term" value="F:metal ion binding"/>
    <property type="evidence" value="ECO:0007669"/>
    <property type="project" value="UniProtKB-KW"/>
</dbReference>
<evidence type="ECO:0000256" key="2">
    <source>
        <dbReference type="ARBA" id="ARBA00008779"/>
    </source>
</evidence>
<feature type="domain" description="Sulfatase N-terminal" evidence="6">
    <location>
        <begin position="33"/>
        <end position="273"/>
    </location>
</feature>
<dbReference type="GO" id="GO:0008484">
    <property type="term" value="F:sulfuric ester hydrolase activity"/>
    <property type="evidence" value="ECO:0007669"/>
    <property type="project" value="InterPro"/>
</dbReference>
<dbReference type="SUPFAM" id="SSF53649">
    <property type="entry name" value="Alkaline phosphatase-like"/>
    <property type="match status" value="1"/>
</dbReference>
<name>A0A1D2M2C2_ORCCI</name>
<organism evidence="7 8">
    <name type="scientific">Orchesella cincta</name>
    <name type="common">Springtail</name>
    <name type="synonym">Podura cincta</name>
    <dbReference type="NCBI Taxonomy" id="48709"/>
    <lineage>
        <taxon>Eukaryota</taxon>
        <taxon>Metazoa</taxon>
        <taxon>Ecdysozoa</taxon>
        <taxon>Arthropoda</taxon>
        <taxon>Hexapoda</taxon>
        <taxon>Collembola</taxon>
        <taxon>Entomobryomorpha</taxon>
        <taxon>Entomobryoidea</taxon>
        <taxon>Orchesellidae</taxon>
        <taxon>Orchesellinae</taxon>
        <taxon>Orchesella</taxon>
    </lineage>
</organism>
<dbReference type="InterPro" id="IPR047115">
    <property type="entry name" value="ARSB"/>
</dbReference>
<dbReference type="Pfam" id="PF00884">
    <property type="entry name" value="Sulfatase"/>
    <property type="match status" value="1"/>
</dbReference>
<comment type="caution">
    <text evidence="7">The sequence shown here is derived from an EMBL/GenBank/DDBJ whole genome shotgun (WGS) entry which is preliminary data.</text>
</comment>
<dbReference type="InterPro" id="IPR017850">
    <property type="entry name" value="Alkaline_phosphatase_core_sf"/>
</dbReference>
<dbReference type="InterPro" id="IPR000917">
    <property type="entry name" value="Sulfatase_N"/>
</dbReference>
<evidence type="ECO:0000256" key="4">
    <source>
        <dbReference type="ARBA" id="ARBA00022837"/>
    </source>
</evidence>
<dbReference type="PANTHER" id="PTHR10342">
    <property type="entry name" value="ARYLSULFATASE"/>
    <property type="match status" value="1"/>
</dbReference>
<accession>A0A1D2M2C2</accession>
<dbReference type="Gene3D" id="3.40.720.10">
    <property type="entry name" value="Alkaline Phosphatase, subunit A"/>
    <property type="match status" value="1"/>
</dbReference>
<keyword evidence="3" id="KW-0479">Metal-binding</keyword>
<evidence type="ECO:0000256" key="5">
    <source>
        <dbReference type="ARBA" id="ARBA00023180"/>
    </source>
</evidence>
<dbReference type="STRING" id="48709.A0A1D2M2C2"/>
<dbReference type="EMBL" id="LJIJ01006108">
    <property type="protein sequence ID" value="ODM87123.1"/>
    <property type="molecule type" value="Genomic_DNA"/>
</dbReference>
<gene>
    <name evidence="7" type="ORF">Ocin01_19559</name>
</gene>
<dbReference type="PANTHER" id="PTHR10342:SF273">
    <property type="entry name" value="RE14504P"/>
    <property type="match status" value="1"/>
</dbReference>
<keyword evidence="8" id="KW-1185">Reference proteome</keyword>
<evidence type="ECO:0000256" key="1">
    <source>
        <dbReference type="ARBA" id="ARBA00001913"/>
    </source>
</evidence>
<reference evidence="7 8" key="1">
    <citation type="journal article" date="2016" name="Genome Biol. Evol.">
        <title>Gene Family Evolution Reflects Adaptation to Soil Environmental Stressors in the Genome of the Collembolan Orchesella cincta.</title>
        <authorList>
            <person name="Faddeeva-Vakhrusheva A."/>
            <person name="Derks M.F."/>
            <person name="Anvar S.Y."/>
            <person name="Agamennone V."/>
            <person name="Suring W."/>
            <person name="Smit S."/>
            <person name="van Straalen N.M."/>
            <person name="Roelofs D."/>
        </authorList>
    </citation>
    <scope>NUCLEOTIDE SEQUENCE [LARGE SCALE GENOMIC DNA]</scope>
    <source>
        <tissue evidence="7">Mixed pool</tissue>
    </source>
</reference>
<evidence type="ECO:0000313" key="7">
    <source>
        <dbReference type="EMBL" id="ODM87123.1"/>
    </source>
</evidence>
<dbReference type="OrthoDB" id="103349at2759"/>
<keyword evidence="4" id="KW-0106">Calcium</keyword>
<dbReference type="Proteomes" id="UP000094527">
    <property type="component" value="Unassembled WGS sequence"/>
</dbReference>
<protein>
    <submittedName>
        <fullName evidence="7">Arylsulfatase B</fullName>
    </submittedName>
</protein>
<evidence type="ECO:0000256" key="3">
    <source>
        <dbReference type="ARBA" id="ARBA00022723"/>
    </source>
</evidence>